<dbReference type="OrthoDB" id="6133982at2759"/>
<accession>A0A8B8BCC8</accession>
<sequence>MVNTKTTPRQVNEICPVCFLELDSKEGWAEHVLSCASTMLVCKDCQVSFKKKEYLQKHMRIKHPHTDASLTPKSKSAPEEDSDSDWDIDPEVQVGETRGESEMVERENVPGPSTASDAAELIAGRVIRKRTTPSPVQTSKKVVRMQDGVGVKKPRCVDVGVQAAIEVP</sequence>
<dbReference type="Pfam" id="PF00096">
    <property type="entry name" value="zf-C2H2"/>
    <property type="match status" value="1"/>
</dbReference>
<keyword evidence="1" id="KW-0863">Zinc-finger</keyword>
<feature type="compositionally biased region" description="Acidic residues" evidence="2">
    <location>
        <begin position="79"/>
        <end position="90"/>
    </location>
</feature>
<feature type="domain" description="C2H2-type" evidence="3">
    <location>
        <begin position="40"/>
        <end position="68"/>
    </location>
</feature>
<dbReference type="GO" id="GO:0008270">
    <property type="term" value="F:zinc ion binding"/>
    <property type="evidence" value="ECO:0007669"/>
    <property type="project" value="UniProtKB-KW"/>
</dbReference>
<dbReference type="GeneID" id="111109047"/>
<dbReference type="Gene3D" id="3.30.160.60">
    <property type="entry name" value="Classic Zinc Finger"/>
    <property type="match status" value="1"/>
</dbReference>
<keyword evidence="4" id="KW-1185">Reference proteome</keyword>
<dbReference type="SMART" id="SM00355">
    <property type="entry name" value="ZnF_C2H2"/>
    <property type="match status" value="1"/>
</dbReference>
<evidence type="ECO:0000256" key="1">
    <source>
        <dbReference type="PROSITE-ProRule" id="PRU00042"/>
    </source>
</evidence>
<keyword evidence="1" id="KW-0862">Zinc</keyword>
<dbReference type="PROSITE" id="PS00028">
    <property type="entry name" value="ZINC_FINGER_C2H2_1"/>
    <property type="match status" value="1"/>
</dbReference>
<keyword evidence="1" id="KW-0479">Metal-binding</keyword>
<evidence type="ECO:0000313" key="4">
    <source>
        <dbReference type="Proteomes" id="UP000694844"/>
    </source>
</evidence>
<feature type="region of interest" description="Disordered" evidence="2">
    <location>
        <begin position="63"/>
        <end position="118"/>
    </location>
</feature>
<dbReference type="InterPro" id="IPR013087">
    <property type="entry name" value="Znf_C2H2_type"/>
</dbReference>
<organism evidence="4 5">
    <name type="scientific">Crassostrea virginica</name>
    <name type="common">Eastern oyster</name>
    <dbReference type="NCBI Taxonomy" id="6565"/>
    <lineage>
        <taxon>Eukaryota</taxon>
        <taxon>Metazoa</taxon>
        <taxon>Spiralia</taxon>
        <taxon>Lophotrochozoa</taxon>
        <taxon>Mollusca</taxon>
        <taxon>Bivalvia</taxon>
        <taxon>Autobranchia</taxon>
        <taxon>Pteriomorphia</taxon>
        <taxon>Ostreida</taxon>
        <taxon>Ostreoidea</taxon>
        <taxon>Ostreidae</taxon>
        <taxon>Crassostrea</taxon>
    </lineage>
</organism>
<proteinExistence type="predicted"/>
<evidence type="ECO:0000259" key="3">
    <source>
        <dbReference type="PROSITE" id="PS50157"/>
    </source>
</evidence>
<dbReference type="Proteomes" id="UP000694844">
    <property type="component" value="Chromosome 8"/>
</dbReference>
<name>A0A8B8BCC8_CRAVI</name>
<dbReference type="AlphaFoldDB" id="A0A8B8BCC8"/>
<gene>
    <name evidence="5" type="primary">LOC111109047</name>
</gene>
<reference evidence="5" key="1">
    <citation type="submission" date="2025-08" db="UniProtKB">
        <authorList>
            <consortium name="RefSeq"/>
        </authorList>
    </citation>
    <scope>IDENTIFICATION</scope>
    <source>
        <tissue evidence="5">Whole sample</tissue>
    </source>
</reference>
<evidence type="ECO:0000313" key="5">
    <source>
        <dbReference type="RefSeq" id="XP_022300843.1"/>
    </source>
</evidence>
<dbReference type="RefSeq" id="XP_022300843.1">
    <property type="nucleotide sequence ID" value="XM_022445135.1"/>
</dbReference>
<evidence type="ECO:0000256" key="2">
    <source>
        <dbReference type="SAM" id="MobiDB-lite"/>
    </source>
</evidence>
<protein>
    <submittedName>
        <fullName evidence="5">Uncharacterized protein LOC111109047</fullName>
    </submittedName>
</protein>
<dbReference type="KEGG" id="cvn:111109047"/>
<dbReference type="PROSITE" id="PS50157">
    <property type="entry name" value="ZINC_FINGER_C2H2_2"/>
    <property type="match status" value="1"/>
</dbReference>
<feature type="compositionally biased region" description="Basic and acidic residues" evidence="2">
    <location>
        <begin position="97"/>
        <end position="108"/>
    </location>
</feature>